<dbReference type="AlphaFoldDB" id="A0A979FYT3"/>
<proteinExistence type="predicted"/>
<dbReference type="InterPro" id="IPR003395">
    <property type="entry name" value="RecF/RecN/SMC_N"/>
</dbReference>
<name>A0A979FYT3_CHIPD</name>
<evidence type="ECO:0000259" key="1">
    <source>
        <dbReference type="Pfam" id="PF02463"/>
    </source>
</evidence>
<dbReference type="Pfam" id="PF02463">
    <property type="entry name" value="SMC_N"/>
    <property type="match status" value="1"/>
</dbReference>
<dbReference type="RefSeq" id="WP_012787784.1">
    <property type="nucleotide sequence ID" value="NC_013132.1"/>
</dbReference>
<dbReference type="SUPFAM" id="SSF52540">
    <property type="entry name" value="P-loop containing nucleoside triphosphate hydrolases"/>
    <property type="match status" value="1"/>
</dbReference>
<dbReference type="PANTHER" id="PTHR43581">
    <property type="entry name" value="ATP/GTP PHOSPHATASE"/>
    <property type="match status" value="1"/>
</dbReference>
<dbReference type="OrthoDB" id="9805802at2"/>
<dbReference type="Proteomes" id="UP000002215">
    <property type="component" value="Chromosome"/>
</dbReference>
<dbReference type="InterPro" id="IPR051396">
    <property type="entry name" value="Bact_Antivir_Def_Nuclease"/>
</dbReference>
<dbReference type="KEGG" id="cpi:Cpin_0105"/>
<evidence type="ECO:0000313" key="2">
    <source>
        <dbReference type="EMBL" id="ACU57608.1"/>
    </source>
</evidence>
<accession>A0A979FYT3</accession>
<feature type="domain" description="RecF/RecN/SMC N-terminal" evidence="1">
    <location>
        <begin position="3"/>
        <end position="292"/>
    </location>
</feature>
<gene>
    <name evidence="2" type="ordered locus">Cpin_0105</name>
</gene>
<dbReference type="PANTHER" id="PTHR43581:SF4">
    <property type="entry name" value="ATP_GTP PHOSPHATASE"/>
    <property type="match status" value="1"/>
</dbReference>
<dbReference type="InterPro" id="IPR027417">
    <property type="entry name" value="P-loop_NTPase"/>
</dbReference>
<dbReference type="EMBL" id="CP001699">
    <property type="protein sequence ID" value="ACU57608.1"/>
    <property type="molecule type" value="Genomic_DNA"/>
</dbReference>
<organism evidence="2 3">
    <name type="scientific">Chitinophaga pinensis (strain ATCC 43595 / DSM 2588 / LMG 13176 / NBRC 15968 / NCIMB 11800 / UQM 2034)</name>
    <dbReference type="NCBI Taxonomy" id="485918"/>
    <lineage>
        <taxon>Bacteria</taxon>
        <taxon>Pseudomonadati</taxon>
        <taxon>Bacteroidota</taxon>
        <taxon>Chitinophagia</taxon>
        <taxon>Chitinophagales</taxon>
        <taxon>Chitinophagaceae</taxon>
        <taxon>Chitinophaga</taxon>
    </lineage>
</organism>
<reference evidence="3" key="1">
    <citation type="submission" date="2009-08" db="EMBL/GenBank/DDBJ databases">
        <title>The complete genome of Chitinophaga pinensis DSM 2588.</title>
        <authorList>
            <consortium name="US DOE Joint Genome Institute (JGI-PGF)"/>
            <person name="Lucas S."/>
            <person name="Copeland A."/>
            <person name="Lapidus A."/>
            <person name="Glavina del Rio T."/>
            <person name="Dalin E."/>
            <person name="Tice H."/>
            <person name="Bruce D."/>
            <person name="Goodwin L."/>
            <person name="Pitluck S."/>
            <person name="Kyrpides N."/>
            <person name="Mavromatis K."/>
            <person name="Ivanova N."/>
            <person name="Mikhailova N."/>
            <person name="Sims D."/>
            <person name="Meinche L."/>
            <person name="Brettin T."/>
            <person name="Detter J.C."/>
            <person name="Han C."/>
            <person name="Larimer F."/>
            <person name="Land M."/>
            <person name="Hauser L."/>
            <person name="Markowitz V."/>
            <person name="Cheng J.-F."/>
            <person name="Hugenholtz P."/>
            <person name="Woyke T."/>
            <person name="Wu D."/>
            <person name="Spring S."/>
            <person name="Klenk H.-P."/>
            <person name="Eisen J.A."/>
        </authorList>
    </citation>
    <scope>NUCLEOTIDE SEQUENCE [LARGE SCALE GENOMIC DNA]</scope>
    <source>
        <strain evidence="3">ATCC 43595 / DSM 2588 / LMG 13176 / NBRC 15968 / NCIMB 11800 / UQM 2034</strain>
    </source>
</reference>
<evidence type="ECO:0000313" key="3">
    <source>
        <dbReference type="Proteomes" id="UP000002215"/>
    </source>
</evidence>
<reference evidence="2 3" key="2">
    <citation type="journal article" date="2010" name="Stand. Genomic Sci.">
        <title>Complete genome sequence of Chitinophaga pinensis type strain (UQM 2034).</title>
        <authorList>
            <person name="Glavina Del Rio T."/>
            <person name="Abt B."/>
            <person name="Spring S."/>
            <person name="Lapidus A."/>
            <person name="Nolan M."/>
            <person name="Tice H."/>
            <person name="Copeland A."/>
            <person name="Cheng J.F."/>
            <person name="Chen F."/>
            <person name="Bruce D."/>
            <person name="Goodwin L."/>
            <person name="Pitluck S."/>
            <person name="Ivanova N."/>
            <person name="Mavromatis K."/>
            <person name="Mikhailova N."/>
            <person name="Pati A."/>
            <person name="Chen A."/>
            <person name="Palaniappan K."/>
            <person name="Land M."/>
            <person name="Hauser L."/>
            <person name="Chang Y.J."/>
            <person name="Jeffries C.D."/>
            <person name="Chain P."/>
            <person name="Saunders E."/>
            <person name="Detter J.C."/>
            <person name="Brettin T."/>
            <person name="Rohde M."/>
            <person name="Goker M."/>
            <person name="Bristow J."/>
            <person name="Eisen J.A."/>
            <person name="Markowitz V."/>
            <person name="Hugenholtz P."/>
            <person name="Kyrpides N.C."/>
            <person name="Klenk H.P."/>
            <person name="Lucas S."/>
        </authorList>
    </citation>
    <scope>NUCLEOTIDE SEQUENCE [LARGE SCALE GENOMIC DNA]</scope>
    <source>
        <strain evidence="3">ATCC 43595 / DSM 2588 / LMG 13176 / NBRC 15968 / NCIMB 11800 / UQM 2034</strain>
    </source>
</reference>
<sequence>MRITKLKLRNFKRFSDLTIDQIPTSSKLVLLIGANGSGKSSVFDAFDFLERSAAGRYHFNSYDPTTKLYYGKNNVVPDVEVALVYSQGAMLIGNKLLRPITELRNKFIGRSSVRIVPRISREGSSEAIAHNADAPNTFIDPDARFNNDLAQYIQQIDNALREPVFSGRSADTLQIFKDFIQPLNQSLINILGGDELTTIQLAEFKNATTQESARLIFKKGDSKINYDLLSHGEKQIIILLLNFIVRKEQYKDAIIYIDEMDCHLNTALQARLLAEIVDVWIPEDAQLWTASHALGFIDFARHADNASIIDLDSLNFDLPQQLLPEPKENLEVYTIALPKETLQNILRDYQLVVVENQNAAHYNLALSGKKYLFLPEKDSRDVFLNIKGDPGKLGIRDRDYIMDDEITRLQDKHPNLRILHYYAFENYIYHPNNIAELVGSSFDKAAYIKEITNQKNEKLITIAASVEVARQGYSDFKDGVQKNKDIAPILQALKSDDFETFYPFFSMKTYYSKVYLQSILNKYTVSDLVKTNWFRSKIEELLR</sequence>
<protein>
    <submittedName>
        <fullName evidence="2">SMC domain protein</fullName>
    </submittedName>
</protein>
<dbReference type="Gene3D" id="3.40.50.300">
    <property type="entry name" value="P-loop containing nucleotide triphosphate hydrolases"/>
    <property type="match status" value="1"/>
</dbReference>